<proteinExistence type="predicted"/>
<keyword evidence="3" id="KW-1185">Reference proteome</keyword>
<dbReference type="EMBL" id="KK583604">
    <property type="protein sequence ID" value="KDO17641.1"/>
    <property type="molecule type" value="Genomic_DNA"/>
</dbReference>
<dbReference type="RefSeq" id="XP_012211652.1">
    <property type="nucleotide sequence ID" value="XM_012356262.1"/>
</dbReference>
<dbReference type="KEGG" id="spar:SPRG_16813"/>
<evidence type="ECO:0000256" key="1">
    <source>
        <dbReference type="SAM" id="SignalP"/>
    </source>
</evidence>
<dbReference type="VEuPathDB" id="FungiDB:SPRG_16813"/>
<protein>
    <submittedName>
        <fullName evidence="2">Uncharacterized protein</fullName>
    </submittedName>
</protein>
<reference evidence="2 3" key="1">
    <citation type="journal article" date="2013" name="PLoS Genet.">
        <title>Distinctive expansion of potential virulence genes in the genome of the oomycete fish pathogen Saprolegnia parasitica.</title>
        <authorList>
            <person name="Jiang R.H."/>
            <person name="de Bruijn I."/>
            <person name="Haas B.J."/>
            <person name="Belmonte R."/>
            <person name="Lobach L."/>
            <person name="Christie J."/>
            <person name="van den Ackerveken G."/>
            <person name="Bottin A."/>
            <person name="Bulone V."/>
            <person name="Diaz-Moreno S.M."/>
            <person name="Dumas B."/>
            <person name="Fan L."/>
            <person name="Gaulin E."/>
            <person name="Govers F."/>
            <person name="Grenville-Briggs L.J."/>
            <person name="Horner N.R."/>
            <person name="Levin J.Z."/>
            <person name="Mammella M."/>
            <person name="Meijer H.J."/>
            <person name="Morris P."/>
            <person name="Nusbaum C."/>
            <person name="Oome S."/>
            <person name="Phillips A.J."/>
            <person name="van Rooyen D."/>
            <person name="Rzeszutek E."/>
            <person name="Saraiva M."/>
            <person name="Secombes C.J."/>
            <person name="Seidl M.F."/>
            <person name="Snel B."/>
            <person name="Stassen J.H."/>
            <person name="Sykes S."/>
            <person name="Tripathy S."/>
            <person name="van den Berg H."/>
            <person name="Vega-Arreguin J.C."/>
            <person name="Wawra S."/>
            <person name="Young S.K."/>
            <person name="Zeng Q."/>
            <person name="Dieguez-Uribeondo J."/>
            <person name="Russ C."/>
            <person name="Tyler B.M."/>
            <person name="van West P."/>
        </authorList>
    </citation>
    <scope>NUCLEOTIDE SEQUENCE [LARGE SCALE GENOMIC DNA]</scope>
    <source>
        <strain evidence="2 3">CBS 223.65</strain>
    </source>
</reference>
<keyword evidence="1" id="KW-0732">Signal</keyword>
<organism evidence="2 3">
    <name type="scientific">Saprolegnia parasitica (strain CBS 223.65)</name>
    <dbReference type="NCBI Taxonomy" id="695850"/>
    <lineage>
        <taxon>Eukaryota</taxon>
        <taxon>Sar</taxon>
        <taxon>Stramenopiles</taxon>
        <taxon>Oomycota</taxon>
        <taxon>Saprolegniomycetes</taxon>
        <taxon>Saprolegniales</taxon>
        <taxon>Saprolegniaceae</taxon>
        <taxon>Saprolegnia</taxon>
    </lineage>
</organism>
<name>A0A067BTP0_SAPPC</name>
<feature type="chain" id="PRO_5001633749" evidence="1">
    <location>
        <begin position="19"/>
        <end position="207"/>
    </location>
</feature>
<dbReference type="AlphaFoldDB" id="A0A067BTP0"/>
<gene>
    <name evidence="2" type="ORF">SPRG_16813</name>
</gene>
<evidence type="ECO:0000313" key="2">
    <source>
        <dbReference type="EMBL" id="KDO17641.1"/>
    </source>
</evidence>
<feature type="signal peptide" evidence="1">
    <location>
        <begin position="1"/>
        <end position="18"/>
    </location>
</feature>
<evidence type="ECO:0000313" key="3">
    <source>
        <dbReference type="Proteomes" id="UP000030745"/>
    </source>
</evidence>
<accession>A0A067BTP0</accession>
<dbReference type="Proteomes" id="UP000030745">
    <property type="component" value="Unassembled WGS sequence"/>
</dbReference>
<sequence>MVYLAVLTSAPLLPLVTAYQEGVSQDVCILTRLGHDFSDGGDLGPVRAVMAPWLDRVGFRFIHELCPLLLLSYALEYGRVDLVRELMAMQKLCFSHHDWTLLYGAWSRCVCKHRHLQWQYTADIDGKVHDGNGAFPHRMRANGTSILGSVHHLAVAACLGDHVDLFRFAMDKDASMYLPNLADIALRGSKLCIASSPPSRPTTCGLQ</sequence>
<dbReference type="GeneID" id="24138404"/>